<sequence>MKLEEVVEMIEEVKKKLNFDKRVSQNSLLAKAIERDEIKRIQRKNLENRFRNRGNPEVIRRIVESGILDE</sequence>
<evidence type="ECO:0000313" key="2">
    <source>
        <dbReference type="Proteomes" id="UP000436911"/>
    </source>
</evidence>
<proteinExistence type="predicted"/>
<dbReference type="RefSeq" id="WP_060718576.1">
    <property type="nucleotide sequence ID" value="NZ_JABFNP010000001.1"/>
</dbReference>
<protein>
    <submittedName>
        <fullName evidence="1">Uncharacterized protein</fullName>
    </submittedName>
</protein>
<name>A0A368NP24_AGRVI</name>
<gene>
    <name evidence="1" type="ORF">DXT89_08575</name>
</gene>
<dbReference type="GeneID" id="60683861"/>
<reference evidence="1 2" key="1">
    <citation type="submission" date="2018-08" db="EMBL/GenBank/DDBJ databases">
        <title>Genome sequencing of Agrobacterium vitis strain ICMP 10754.</title>
        <authorList>
            <person name="Visnovsky S.B."/>
            <person name="Pitman A.R."/>
        </authorList>
    </citation>
    <scope>NUCLEOTIDE SEQUENCE [LARGE SCALE GENOMIC DNA]</scope>
    <source>
        <strain evidence="1 2">ICMP 10754</strain>
    </source>
</reference>
<organism evidence="1 2">
    <name type="scientific">Agrobacterium vitis</name>
    <name type="common">Rhizobium vitis</name>
    <dbReference type="NCBI Taxonomy" id="373"/>
    <lineage>
        <taxon>Bacteria</taxon>
        <taxon>Pseudomonadati</taxon>
        <taxon>Pseudomonadota</taxon>
        <taxon>Alphaproteobacteria</taxon>
        <taxon>Hyphomicrobiales</taxon>
        <taxon>Rhizobiaceae</taxon>
        <taxon>Rhizobium/Agrobacterium group</taxon>
        <taxon>Agrobacterium</taxon>
    </lineage>
</organism>
<dbReference type="AlphaFoldDB" id="A0A368NP24"/>
<dbReference type="Proteomes" id="UP000436911">
    <property type="component" value="Unassembled WGS sequence"/>
</dbReference>
<accession>A0A368NP24</accession>
<dbReference type="EMBL" id="QUSG01000003">
    <property type="protein sequence ID" value="KAA3529748.1"/>
    <property type="molecule type" value="Genomic_DNA"/>
</dbReference>
<comment type="caution">
    <text evidence="1">The sequence shown here is derived from an EMBL/GenBank/DDBJ whole genome shotgun (WGS) entry which is preliminary data.</text>
</comment>
<evidence type="ECO:0000313" key="1">
    <source>
        <dbReference type="EMBL" id="KAA3529748.1"/>
    </source>
</evidence>